<feature type="transmembrane region" description="Helical" evidence="1">
    <location>
        <begin position="289"/>
        <end position="312"/>
    </location>
</feature>
<keyword evidence="1" id="KW-0812">Transmembrane</keyword>
<gene>
    <name evidence="2" type="ORF">SAMN02745111_01283</name>
</gene>
<proteinExistence type="predicted"/>
<accession>A0A1T4VMY0</accession>
<feature type="transmembrane region" description="Helical" evidence="1">
    <location>
        <begin position="173"/>
        <end position="191"/>
    </location>
</feature>
<feature type="transmembrane region" description="Helical" evidence="1">
    <location>
        <begin position="147"/>
        <end position="166"/>
    </location>
</feature>
<reference evidence="2 3" key="1">
    <citation type="submission" date="2017-02" db="EMBL/GenBank/DDBJ databases">
        <authorList>
            <person name="Peterson S.W."/>
        </authorList>
    </citation>
    <scope>NUCLEOTIDE SEQUENCE [LARGE SCALE GENOMIC DNA]</scope>
    <source>
        <strain evidence="2 3">ATCC 35992</strain>
    </source>
</reference>
<protein>
    <recommendedName>
        <fullName evidence="4">Membrane protein 6-pyruvoyl-tetrahydropterin synthase-related domain-containing protein</fullName>
    </recommendedName>
</protein>
<dbReference type="Proteomes" id="UP000190814">
    <property type="component" value="Unassembled WGS sequence"/>
</dbReference>
<dbReference type="EMBL" id="FUXZ01000007">
    <property type="protein sequence ID" value="SKA66323.1"/>
    <property type="molecule type" value="Genomic_DNA"/>
</dbReference>
<dbReference type="STRING" id="39495.SAMN02745111_01283"/>
<feature type="transmembrane region" description="Helical" evidence="1">
    <location>
        <begin position="356"/>
        <end position="375"/>
    </location>
</feature>
<feature type="transmembrane region" description="Helical" evidence="1">
    <location>
        <begin position="211"/>
        <end position="231"/>
    </location>
</feature>
<organism evidence="2 3">
    <name type="scientific">Eubacterium uniforme</name>
    <dbReference type="NCBI Taxonomy" id="39495"/>
    <lineage>
        <taxon>Bacteria</taxon>
        <taxon>Bacillati</taxon>
        <taxon>Bacillota</taxon>
        <taxon>Clostridia</taxon>
        <taxon>Eubacteriales</taxon>
        <taxon>Eubacteriaceae</taxon>
        <taxon>Eubacterium</taxon>
    </lineage>
</organism>
<feature type="transmembrane region" description="Helical" evidence="1">
    <location>
        <begin position="382"/>
        <end position="405"/>
    </location>
</feature>
<dbReference type="AlphaFoldDB" id="A0A1T4VMY0"/>
<dbReference type="OrthoDB" id="9784157at2"/>
<feature type="transmembrane region" description="Helical" evidence="1">
    <location>
        <begin position="86"/>
        <end position="106"/>
    </location>
</feature>
<dbReference type="RefSeq" id="WP_078766148.1">
    <property type="nucleotide sequence ID" value="NZ_FUXZ01000007.1"/>
</dbReference>
<sequence length="539" mass="61864">MKEKNNEKETNIIKNDGDLDKKIIINNKCVLLLFAALSLVFYVFVFMNQGLIDDGAFHIGRLKALAYDLSFSNIKPWIYTQTYYGVGYPLGIFYPDIFLVPFAILVKLGISEYVSFMIMLVFINFFSGISAYYCVKKVLKYEKYDDVEYKALVIALMYFIYPYRIWDVFFRMAIGESMSFIFIPLIILGVYEIFKRNKLGVSLFFGMTGIIYSHILSVVIVASVLIVYYLLNFRRIIKNPKILVNTMINACFTVISTLMVTLPILEMQSFTKLYYQTGKKTFGWLKDNVLFGIKGGDATSIVVTVILSVALWKLSTKVGLKGKLGIALGYSIFICTGLFIWGPLERLFSFVNILQFPWRLLVIGAMPFAMLVGMATFDKKPIYIATIGMLWLATVFMCSTAYIPIDDVNLFGDYSVGRGEYLTADEEYFFLDKHTVDEIKFEYGILRKDNTYTFADSMNEDHSSYVLPLGYYKGYEIKDSKNNKYDYKISENGFIEIEKKDDNIITVNYVGTMVQKISMIISIIAFVSIMILIIKRKKD</sequence>
<keyword evidence="3" id="KW-1185">Reference proteome</keyword>
<evidence type="ECO:0000256" key="1">
    <source>
        <dbReference type="SAM" id="Phobius"/>
    </source>
</evidence>
<feature type="transmembrane region" description="Helical" evidence="1">
    <location>
        <begin position="243"/>
        <end position="265"/>
    </location>
</feature>
<keyword evidence="1" id="KW-0472">Membrane</keyword>
<feature type="transmembrane region" description="Helical" evidence="1">
    <location>
        <begin position="517"/>
        <end position="534"/>
    </location>
</feature>
<name>A0A1T4VMY0_9FIRM</name>
<evidence type="ECO:0000313" key="3">
    <source>
        <dbReference type="Proteomes" id="UP000190814"/>
    </source>
</evidence>
<feature type="transmembrane region" description="Helical" evidence="1">
    <location>
        <begin position="324"/>
        <end position="344"/>
    </location>
</feature>
<evidence type="ECO:0008006" key="4">
    <source>
        <dbReference type="Google" id="ProtNLM"/>
    </source>
</evidence>
<feature type="transmembrane region" description="Helical" evidence="1">
    <location>
        <begin position="29"/>
        <end position="47"/>
    </location>
</feature>
<keyword evidence="1" id="KW-1133">Transmembrane helix</keyword>
<feature type="transmembrane region" description="Helical" evidence="1">
    <location>
        <begin position="113"/>
        <end position="135"/>
    </location>
</feature>
<evidence type="ECO:0000313" key="2">
    <source>
        <dbReference type="EMBL" id="SKA66323.1"/>
    </source>
</evidence>